<keyword evidence="1" id="KW-0732">Signal</keyword>
<evidence type="ECO:0000313" key="3">
    <source>
        <dbReference type="Proteomes" id="UP000024635"/>
    </source>
</evidence>
<dbReference type="Gene3D" id="3.40.33.10">
    <property type="entry name" value="CAP"/>
    <property type="match status" value="1"/>
</dbReference>
<dbReference type="SUPFAM" id="SSF55797">
    <property type="entry name" value="PR-1-like"/>
    <property type="match status" value="1"/>
</dbReference>
<gene>
    <name evidence="2" type="primary">Acey_s0061.g3273</name>
    <name evidence="2" type="synonym">ASP-s0061.g3273</name>
    <name evidence="2" type="ORF">Y032_0061g3273</name>
</gene>
<comment type="caution">
    <text evidence="2">The sequence shown here is derived from an EMBL/GenBank/DDBJ whole genome shotgun (WGS) entry which is preliminary data.</text>
</comment>
<accession>A0A016U2F8</accession>
<evidence type="ECO:0000313" key="2">
    <source>
        <dbReference type="EMBL" id="EYC09310.1"/>
    </source>
</evidence>
<organism evidence="2 3">
    <name type="scientific">Ancylostoma ceylanicum</name>
    <dbReference type="NCBI Taxonomy" id="53326"/>
    <lineage>
        <taxon>Eukaryota</taxon>
        <taxon>Metazoa</taxon>
        <taxon>Ecdysozoa</taxon>
        <taxon>Nematoda</taxon>
        <taxon>Chromadorea</taxon>
        <taxon>Rhabditida</taxon>
        <taxon>Rhabditina</taxon>
        <taxon>Rhabditomorpha</taxon>
        <taxon>Strongyloidea</taxon>
        <taxon>Ancylostomatidae</taxon>
        <taxon>Ancylostomatinae</taxon>
        <taxon>Ancylostoma</taxon>
    </lineage>
</organism>
<reference evidence="3" key="1">
    <citation type="journal article" date="2015" name="Nat. Genet.">
        <title>The genome and transcriptome of the zoonotic hookworm Ancylostoma ceylanicum identify infection-specific gene families.</title>
        <authorList>
            <person name="Schwarz E.M."/>
            <person name="Hu Y."/>
            <person name="Antoshechkin I."/>
            <person name="Miller M.M."/>
            <person name="Sternberg P.W."/>
            <person name="Aroian R.V."/>
        </authorList>
    </citation>
    <scope>NUCLEOTIDE SEQUENCE</scope>
    <source>
        <strain evidence="3">HY135</strain>
    </source>
</reference>
<evidence type="ECO:0008006" key="4">
    <source>
        <dbReference type="Google" id="ProtNLM"/>
    </source>
</evidence>
<name>A0A016U2F8_9BILA</name>
<dbReference type="InterPro" id="IPR035940">
    <property type="entry name" value="CAP_sf"/>
</dbReference>
<feature type="chain" id="PRO_5001491875" description="SCP domain-containing protein" evidence="1">
    <location>
        <begin position="20"/>
        <end position="191"/>
    </location>
</feature>
<protein>
    <recommendedName>
        <fullName evidence="4">SCP domain-containing protein</fullName>
    </recommendedName>
</protein>
<dbReference type="Proteomes" id="UP000024635">
    <property type="component" value="Unassembled WGS sequence"/>
</dbReference>
<keyword evidence="3" id="KW-1185">Reference proteome</keyword>
<dbReference type="EMBL" id="JARK01001397">
    <property type="protein sequence ID" value="EYC09310.1"/>
    <property type="molecule type" value="Genomic_DNA"/>
</dbReference>
<proteinExistence type="predicted"/>
<dbReference type="AlphaFoldDB" id="A0A016U2F8"/>
<dbReference type="OrthoDB" id="5874910at2759"/>
<feature type="signal peptide" evidence="1">
    <location>
        <begin position="1"/>
        <end position="19"/>
    </location>
</feature>
<evidence type="ECO:0000256" key="1">
    <source>
        <dbReference type="SAM" id="SignalP"/>
    </source>
</evidence>
<sequence length="191" mass="20820">MCALLIATLLAFLLPSTASVELKCQGGKALKEQAEQVEKSIGDRRWLLIQGKQKNGPNGGKMPMPEQMDEVRWNCSLEKEAIDLIGGACSGDVPTTDYRTILLTSVTGETRPPFESALTVWTTELDRKAMRESAIGDDSVTYQNDIFLLDYLNLVRANLTGIGCAQTTCSLSIPSHNNAKKSVVLCLTNEP</sequence>